<evidence type="ECO:0000313" key="1">
    <source>
        <dbReference type="EMBL" id="RWQ96010.1"/>
    </source>
</evidence>
<proteinExistence type="predicted"/>
<dbReference type="STRING" id="264951.A0A443HW79"/>
<evidence type="ECO:0000313" key="2">
    <source>
        <dbReference type="Proteomes" id="UP000283841"/>
    </source>
</evidence>
<sequence length="165" mass="18434">MVVIYVSTTHPVNPPEKASDILTHDEIWAALVAKARHPEEFVAAIETSRIVREDATGLTRAVLFKGELGKGGEVEEEIKYFGKMKIDFAVPKTGQFVQNIISVSSSGAPEELFLTFTFHWPHPDVVEGSEEAKKLEEKYWAMSRQVVPHTIETARKMKAEGRLGL</sequence>
<evidence type="ECO:0008006" key="3">
    <source>
        <dbReference type="Google" id="ProtNLM"/>
    </source>
</evidence>
<dbReference type="InterPro" id="IPR023393">
    <property type="entry name" value="START-like_dom_sf"/>
</dbReference>
<dbReference type="VEuPathDB" id="FungiDB:C8Q69DRAFT_463508"/>
<dbReference type="EMBL" id="RCNU01000004">
    <property type="protein sequence ID" value="RWQ96010.1"/>
    <property type="molecule type" value="Genomic_DNA"/>
</dbReference>
<dbReference type="RefSeq" id="XP_028485655.1">
    <property type="nucleotide sequence ID" value="XM_028630376.1"/>
</dbReference>
<dbReference type="Proteomes" id="UP000283841">
    <property type="component" value="Unassembled WGS sequence"/>
</dbReference>
<dbReference type="InterPro" id="IPR015075">
    <property type="entry name" value="AtaL"/>
</dbReference>
<reference evidence="1 2" key="1">
    <citation type="journal article" date="2018" name="Front. Microbiol.">
        <title>Genomic and genetic insights into a cosmopolitan fungus, Paecilomyces variotii (Eurotiales).</title>
        <authorList>
            <person name="Urquhart A.S."/>
            <person name="Mondo S.J."/>
            <person name="Makela M.R."/>
            <person name="Hane J.K."/>
            <person name="Wiebenga A."/>
            <person name="He G."/>
            <person name="Mihaltcheva S."/>
            <person name="Pangilinan J."/>
            <person name="Lipzen A."/>
            <person name="Barry K."/>
            <person name="de Vries R.P."/>
            <person name="Grigoriev I.V."/>
            <person name="Idnurm A."/>
        </authorList>
    </citation>
    <scope>NUCLEOTIDE SEQUENCE [LARGE SCALE GENOMIC DNA]</scope>
    <source>
        <strain evidence="1 2">CBS 101075</strain>
    </source>
</reference>
<protein>
    <recommendedName>
        <fullName evidence="3">DUF1857-domain-containing protein</fullName>
    </recommendedName>
</protein>
<comment type="caution">
    <text evidence="1">The sequence shown here is derived from an EMBL/GenBank/DDBJ whole genome shotgun (WGS) entry which is preliminary data.</text>
</comment>
<dbReference type="AlphaFoldDB" id="A0A443HW79"/>
<dbReference type="Pfam" id="PF08982">
    <property type="entry name" value="AtaL"/>
    <property type="match status" value="1"/>
</dbReference>
<gene>
    <name evidence="1" type="ORF">C8Q69DRAFT_463508</name>
</gene>
<dbReference type="Gene3D" id="3.30.530.20">
    <property type="match status" value="1"/>
</dbReference>
<name>A0A443HW79_BYSSP</name>
<dbReference type="GeneID" id="39599653"/>
<dbReference type="SUPFAM" id="SSF55961">
    <property type="entry name" value="Bet v1-like"/>
    <property type="match status" value="1"/>
</dbReference>
<organism evidence="1 2">
    <name type="scientific">Byssochlamys spectabilis</name>
    <name type="common">Paecilomyces variotii</name>
    <dbReference type="NCBI Taxonomy" id="264951"/>
    <lineage>
        <taxon>Eukaryota</taxon>
        <taxon>Fungi</taxon>
        <taxon>Dikarya</taxon>
        <taxon>Ascomycota</taxon>
        <taxon>Pezizomycotina</taxon>
        <taxon>Eurotiomycetes</taxon>
        <taxon>Eurotiomycetidae</taxon>
        <taxon>Eurotiales</taxon>
        <taxon>Thermoascaceae</taxon>
        <taxon>Paecilomyces</taxon>
    </lineage>
</organism>
<accession>A0A443HW79</accession>
<keyword evidence="2" id="KW-1185">Reference proteome</keyword>